<keyword evidence="2" id="KW-1133">Transmembrane helix</keyword>
<keyword evidence="2" id="KW-0812">Transmembrane</keyword>
<protein>
    <submittedName>
        <fullName evidence="3">Uncharacterized protein</fullName>
    </submittedName>
</protein>
<sequence length="247" mass="27896">MNFINFTIGGAAAAPQTWLTTVLPGLTVAVIAGVLLFILNWLREWLTAKWKRDSEASVLAFALATQLDKLISECSDVVDDQLIEDRDTGEYEATTDAPKIEFPENWNWAAFPTKLQYQVRSLPNKIDVANRAIANNFEYGEGPPYYGDAYQEREIRYAFIGLEACLINDTLAEKYKVPLLDRGAWHPAESFRTAIARVTKQREEAEAMRKKRPSFMLPKVSIEELRERLAKLSVDLEAVTKKAPKGP</sequence>
<dbReference type="RefSeq" id="WP_063949078.1">
    <property type="nucleotide sequence ID" value="NZ_LXPS01000011.1"/>
</dbReference>
<evidence type="ECO:0000313" key="4">
    <source>
        <dbReference type="Proteomes" id="UP000077098"/>
    </source>
</evidence>
<name>A0A176XDA8_AGRTU</name>
<proteinExistence type="predicted"/>
<gene>
    <name evidence="3" type="ORF">A7J57_12120</name>
</gene>
<evidence type="ECO:0000256" key="2">
    <source>
        <dbReference type="SAM" id="Phobius"/>
    </source>
</evidence>
<evidence type="ECO:0000256" key="1">
    <source>
        <dbReference type="SAM" id="Coils"/>
    </source>
</evidence>
<dbReference type="EMBL" id="LXPS01000011">
    <property type="protein sequence ID" value="OAE47312.1"/>
    <property type="molecule type" value="Genomic_DNA"/>
</dbReference>
<reference evidence="3 4" key="1">
    <citation type="submission" date="2016-05" db="EMBL/GenBank/DDBJ databases">
        <authorList>
            <person name="Lavstsen T."/>
            <person name="Jespersen J.S."/>
        </authorList>
    </citation>
    <scope>NUCLEOTIDE SEQUENCE [LARGE SCALE GENOMIC DNA]</scope>
    <source>
        <strain evidence="3 4">KCJ1736</strain>
    </source>
</reference>
<evidence type="ECO:0000313" key="3">
    <source>
        <dbReference type="EMBL" id="OAE47312.1"/>
    </source>
</evidence>
<organism evidence="3 4">
    <name type="scientific">Agrobacterium tumefaciens</name>
    <dbReference type="NCBI Taxonomy" id="358"/>
    <lineage>
        <taxon>Bacteria</taxon>
        <taxon>Pseudomonadati</taxon>
        <taxon>Pseudomonadota</taxon>
        <taxon>Alphaproteobacteria</taxon>
        <taxon>Hyphomicrobiales</taxon>
        <taxon>Rhizobiaceae</taxon>
        <taxon>Rhizobium/Agrobacterium group</taxon>
        <taxon>Agrobacterium</taxon>
        <taxon>Agrobacterium tumefaciens complex</taxon>
    </lineage>
</organism>
<feature type="coiled-coil region" evidence="1">
    <location>
        <begin position="188"/>
        <end position="242"/>
    </location>
</feature>
<accession>A0A176XDA8</accession>
<dbReference type="Proteomes" id="UP000077098">
    <property type="component" value="Unassembled WGS sequence"/>
</dbReference>
<feature type="transmembrane region" description="Helical" evidence="2">
    <location>
        <begin position="22"/>
        <end position="42"/>
    </location>
</feature>
<keyword evidence="2" id="KW-0472">Membrane</keyword>
<comment type="caution">
    <text evidence="3">The sequence shown here is derived from an EMBL/GenBank/DDBJ whole genome shotgun (WGS) entry which is preliminary data.</text>
</comment>
<keyword evidence="1" id="KW-0175">Coiled coil</keyword>
<dbReference type="AlphaFoldDB" id="A0A176XDA8"/>